<dbReference type="RefSeq" id="WP_165547126.1">
    <property type="nucleotide sequence ID" value="NZ_SJKA01000004.1"/>
</dbReference>
<dbReference type="Proteomes" id="UP000292695">
    <property type="component" value="Unassembled WGS sequence"/>
</dbReference>
<reference evidence="2 3" key="1">
    <citation type="submission" date="2019-02" db="EMBL/GenBank/DDBJ databases">
        <title>Kribbella capetownensis sp. nov. and Kribbella speibonae sp. nov., isolated from soil.</title>
        <authorList>
            <person name="Curtis S.M."/>
            <person name="Norton I."/>
            <person name="Everest G.J."/>
            <person name="Meyers P.R."/>
        </authorList>
    </citation>
    <scope>NUCLEOTIDE SEQUENCE [LARGE SCALE GENOMIC DNA]</scope>
    <source>
        <strain evidence="2 3">DSM 27082</strain>
    </source>
</reference>
<feature type="compositionally biased region" description="Basic and acidic residues" evidence="1">
    <location>
        <begin position="140"/>
        <end position="160"/>
    </location>
</feature>
<comment type="caution">
    <text evidence="2">The sequence shown here is derived from an EMBL/GenBank/DDBJ whole genome shotgun (WGS) entry which is preliminary data.</text>
</comment>
<evidence type="ECO:0000313" key="3">
    <source>
        <dbReference type="Proteomes" id="UP000292695"/>
    </source>
</evidence>
<proteinExistence type="predicted"/>
<keyword evidence="3" id="KW-1185">Reference proteome</keyword>
<dbReference type="EMBL" id="SJKA01000004">
    <property type="protein sequence ID" value="TCC35047.1"/>
    <property type="molecule type" value="Genomic_DNA"/>
</dbReference>
<dbReference type="AlphaFoldDB" id="A0A4R0IPZ5"/>
<name>A0A4R0IPZ5_9ACTN</name>
<protein>
    <submittedName>
        <fullName evidence="2">Uncharacterized protein</fullName>
    </submittedName>
</protein>
<feature type="region of interest" description="Disordered" evidence="1">
    <location>
        <begin position="91"/>
        <end position="120"/>
    </location>
</feature>
<feature type="region of interest" description="Disordered" evidence="1">
    <location>
        <begin position="134"/>
        <end position="160"/>
    </location>
</feature>
<evidence type="ECO:0000256" key="1">
    <source>
        <dbReference type="SAM" id="MobiDB-lite"/>
    </source>
</evidence>
<gene>
    <name evidence="2" type="ORF">E0H50_14320</name>
</gene>
<accession>A0A4R0IPZ5</accession>
<evidence type="ECO:0000313" key="2">
    <source>
        <dbReference type="EMBL" id="TCC35047.1"/>
    </source>
</evidence>
<organism evidence="2 3">
    <name type="scientific">Kribbella sindirgiensis</name>
    <dbReference type="NCBI Taxonomy" id="1124744"/>
    <lineage>
        <taxon>Bacteria</taxon>
        <taxon>Bacillati</taxon>
        <taxon>Actinomycetota</taxon>
        <taxon>Actinomycetes</taxon>
        <taxon>Propionibacteriales</taxon>
        <taxon>Kribbellaceae</taxon>
        <taxon>Kribbella</taxon>
    </lineage>
</organism>
<sequence length="160" mass="17681">MLNRFRRGRGMAFSFGDGGVPEAVVLTYDQFEDLGGESKFPRRGGVVAVETVAAELAGMVAAIRDGSFVPVLWGDGGEPEAVIMSTSQYRQLRGDDEPPAGTIDDPTRRVYATEPLPDSRPMTIDQIAEMMGPYSQQVLEEIRQEEREEAERARREDDSP</sequence>